<dbReference type="EMBL" id="CYYY01000002">
    <property type="protein sequence ID" value="CUN56019.1"/>
    <property type="molecule type" value="Genomic_DNA"/>
</dbReference>
<dbReference type="Proteomes" id="UP000095439">
    <property type="component" value="Unassembled WGS sequence"/>
</dbReference>
<evidence type="ECO:0000313" key="3">
    <source>
        <dbReference type="Proteomes" id="UP000095439"/>
    </source>
</evidence>
<keyword evidence="1" id="KW-0812">Transmembrane</keyword>
<sequence>MKTKKEKEIKLIFVLIAILFAAFLIIPVVRLLGKSVIGE</sequence>
<accession>A0A173XWM2</accession>
<gene>
    <name evidence="2" type="ORF">ERS852423_00844</name>
</gene>
<name>A0A173XWM2_9FIRM</name>
<keyword evidence="1" id="KW-1133">Transmembrane helix</keyword>
<organism evidence="2 3">
    <name type="scientific">Dorea longicatena</name>
    <dbReference type="NCBI Taxonomy" id="88431"/>
    <lineage>
        <taxon>Bacteria</taxon>
        <taxon>Bacillati</taxon>
        <taxon>Bacillota</taxon>
        <taxon>Clostridia</taxon>
        <taxon>Lachnospirales</taxon>
        <taxon>Lachnospiraceae</taxon>
        <taxon>Dorea</taxon>
    </lineage>
</organism>
<protein>
    <submittedName>
        <fullName evidence="2">Uncharacterized protein</fullName>
    </submittedName>
</protein>
<proteinExistence type="predicted"/>
<evidence type="ECO:0000256" key="1">
    <source>
        <dbReference type="SAM" id="Phobius"/>
    </source>
</evidence>
<keyword evidence="1" id="KW-0472">Membrane</keyword>
<reference evidence="2 3" key="1">
    <citation type="submission" date="2015-09" db="EMBL/GenBank/DDBJ databases">
        <authorList>
            <consortium name="Pathogen Informatics"/>
        </authorList>
    </citation>
    <scope>NUCLEOTIDE SEQUENCE [LARGE SCALE GENOMIC DNA]</scope>
    <source>
        <strain evidence="2 3">2789STDY5608866</strain>
    </source>
</reference>
<dbReference type="AlphaFoldDB" id="A0A173XWM2"/>
<evidence type="ECO:0000313" key="2">
    <source>
        <dbReference type="EMBL" id="CUN56019.1"/>
    </source>
</evidence>
<feature type="transmembrane region" description="Helical" evidence="1">
    <location>
        <begin position="12"/>
        <end position="33"/>
    </location>
</feature>